<dbReference type="OMA" id="IEADEMC"/>
<feature type="transmembrane region" description="Helical" evidence="7">
    <location>
        <begin position="87"/>
        <end position="114"/>
    </location>
</feature>
<dbReference type="OrthoDB" id="3648173at2759"/>
<feature type="domain" description="Rhodopsin" evidence="8">
    <location>
        <begin position="31"/>
        <end position="270"/>
    </location>
</feature>
<protein>
    <recommendedName>
        <fullName evidence="8">Rhodopsin domain-containing protein</fullName>
    </recommendedName>
</protein>
<evidence type="ECO:0000256" key="3">
    <source>
        <dbReference type="ARBA" id="ARBA00022989"/>
    </source>
</evidence>
<evidence type="ECO:0000256" key="4">
    <source>
        <dbReference type="ARBA" id="ARBA00023136"/>
    </source>
</evidence>
<feature type="transmembrane region" description="Helical" evidence="7">
    <location>
        <begin position="12"/>
        <end position="35"/>
    </location>
</feature>
<comment type="similarity">
    <text evidence="5">Belongs to the SAT4 family.</text>
</comment>
<dbReference type="PANTHER" id="PTHR33048">
    <property type="entry name" value="PTH11-LIKE INTEGRAL MEMBRANE PROTEIN (AFU_ORTHOLOGUE AFUA_5G11245)"/>
    <property type="match status" value="1"/>
</dbReference>
<accession>A0A3E2HQI1</accession>
<comment type="subcellular location">
    <subcellularLocation>
        <location evidence="1">Membrane</location>
        <topology evidence="1">Multi-pass membrane protein</topology>
    </subcellularLocation>
</comment>
<feature type="transmembrane region" description="Helical" evidence="7">
    <location>
        <begin position="206"/>
        <end position="227"/>
    </location>
</feature>
<evidence type="ECO:0000313" key="10">
    <source>
        <dbReference type="Proteomes" id="UP000258309"/>
    </source>
</evidence>
<keyword evidence="4 7" id="KW-0472">Membrane</keyword>
<keyword evidence="10" id="KW-1185">Reference proteome</keyword>
<sequence length="369" mass="41275">MADDPVNKSGQRAMIIVLTVTTAFGSIATILRTLGRCVVVRNLGWDDWLMMAGMGVTAGYLFEILYGRRFGIGLHKTDIDPKHLDSALQILLVTELTYSLAVGIIKLSILCFYLRLVSIEGWFRTSVKTTMFILCLSIIQAEIVTLVQCTPFRKIYDSTGKVQGSCINTTAYYYSLAVFNIIMDIWILVLPIKTLIRIKRPRKEKFILFAVFGAGVFSCISGIVRLYTVGKYTRSKDPYYDAVPINIWSFIEINAGIVCASVPAMKPLFTSGKHSIGTHSSSKPYSQRYRTHNNSIPLSSTEPRPHLGDNPDAHGYSIEAGGRTGSQERIVQTGIEYEREFSVQEHYIEMSPMQKKKKEEESTDSSSSS</sequence>
<dbReference type="STRING" id="5539.A0A3E2HQI1"/>
<feature type="non-terminal residue" evidence="9">
    <location>
        <position position="1"/>
    </location>
</feature>
<reference evidence="9 10" key="1">
    <citation type="submission" date="2018-05" db="EMBL/GenBank/DDBJ databases">
        <title>Draft genome sequence of Scytalidium lignicola DSM 105466, a ubiquitous saprotrophic fungus.</title>
        <authorList>
            <person name="Buettner E."/>
            <person name="Gebauer A.M."/>
            <person name="Hofrichter M."/>
            <person name="Liers C."/>
            <person name="Kellner H."/>
        </authorList>
    </citation>
    <scope>NUCLEOTIDE SEQUENCE [LARGE SCALE GENOMIC DNA]</scope>
    <source>
        <strain evidence="9 10">DSM 105466</strain>
    </source>
</reference>
<name>A0A3E2HQI1_SCYLI</name>
<proteinExistence type="inferred from homology"/>
<evidence type="ECO:0000256" key="7">
    <source>
        <dbReference type="SAM" id="Phobius"/>
    </source>
</evidence>
<feature type="transmembrane region" description="Helical" evidence="7">
    <location>
        <begin position="47"/>
        <end position="67"/>
    </location>
</feature>
<feature type="compositionally biased region" description="Basic and acidic residues" evidence="6">
    <location>
        <begin position="303"/>
        <end position="312"/>
    </location>
</feature>
<keyword evidence="3 7" id="KW-1133">Transmembrane helix</keyword>
<feature type="transmembrane region" description="Helical" evidence="7">
    <location>
        <begin position="126"/>
        <end position="147"/>
    </location>
</feature>
<dbReference type="PANTHER" id="PTHR33048:SF123">
    <property type="entry name" value="INTEGRAL MEMBRANE PROTEIN"/>
    <property type="match status" value="1"/>
</dbReference>
<evidence type="ECO:0000256" key="1">
    <source>
        <dbReference type="ARBA" id="ARBA00004141"/>
    </source>
</evidence>
<organism evidence="9 10">
    <name type="scientific">Scytalidium lignicola</name>
    <name type="common">Hyphomycete</name>
    <dbReference type="NCBI Taxonomy" id="5539"/>
    <lineage>
        <taxon>Eukaryota</taxon>
        <taxon>Fungi</taxon>
        <taxon>Dikarya</taxon>
        <taxon>Ascomycota</taxon>
        <taxon>Pezizomycotina</taxon>
        <taxon>Leotiomycetes</taxon>
        <taxon>Leotiomycetes incertae sedis</taxon>
        <taxon>Scytalidium</taxon>
    </lineage>
</organism>
<feature type="region of interest" description="Disordered" evidence="6">
    <location>
        <begin position="343"/>
        <end position="369"/>
    </location>
</feature>
<feature type="non-terminal residue" evidence="9">
    <location>
        <position position="369"/>
    </location>
</feature>
<comment type="caution">
    <text evidence="9">The sequence shown here is derived from an EMBL/GenBank/DDBJ whole genome shotgun (WGS) entry which is preliminary data.</text>
</comment>
<dbReference type="Proteomes" id="UP000258309">
    <property type="component" value="Unassembled WGS sequence"/>
</dbReference>
<feature type="transmembrane region" description="Helical" evidence="7">
    <location>
        <begin position="171"/>
        <end position="194"/>
    </location>
</feature>
<evidence type="ECO:0000256" key="6">
    <source>
        <dbReference type="SAM" id="MobiDB-lite"/>
    </source>
</evidence>
<dbReference type="InterPro" id="IPR052337">
    <property type="entry name" value="SAT4-like"/>
</dbReference>
<dbReference type="AlphaFoldDB" id="A0A3E2HQI1"/>
<feature type="compositionally biased region" description="Polar residues" evidence="6">
    <location>
        <begin position="292"/>
        <end position="302"/>
    </location>
</feature>
<feature type="region of interest" description="Disordered" evidence="6">
    <location>
        <begin position="274"/>
        <end position="326"/>
    </location>
</feature>
<dbReference type="GO" id="GO:0016020">
    <property type="term" value="C:membrane"/>
    <property type="evidence" value="ECO:0007669"/>
    <property type="project" value="UniProtKB-SubCell"/>
</dbReference>
<evidence type="ECO:0000259" key="8">
    <source>
        <dbReference type="Pfam" id="PF20684"/>
    </source>
</evidence>
<keyword evidence="2 7" id="KW-0812">Transmembrane</keyword>
<evidence type="ECO:0000256" key="2">
    <source>
        <dbReference type="ARBA" id="ARBA00022692"/>
    </source>
</evidence>
<evidence type="ECO:0000313" key="9">
    <source>
        <dbReference type="EMBL" id="RFU35620.1"/>
    </source>
</evidence>
<dbReference type="InterPro" id="IPR049326">
    <property type="entry name" value="Rhodopsin_dom_fungi"/>
</dbReference>
<dbReference type="EMBL" id="NCSJ02000006">
    <property type="protein sequence ID" value="RFU35620.1"/>
    <property type="molecule type" value="Genomic_DNA"/>
</dbReference>
<feature type="transmembrane region" description="Helical" evidence="7">
    <location>
        <begin position="247"/>
        <end position="265"/>
    </location>
</feature>
<dbReference type="Pfam" id="PF20684">
    <property type="entry name" value="Fung_rhodopsin"/>
    <property type="match status" value="1"/>
</dbReference>
<evidence type="ECO:0000256" key="5">
    <source>
        <dbReference type="ARBA" id="ARBA00038359"/>
    </source>
</evidence>
<gene>
    <name evidence="9" type="ORF">B7463_g717</name>
</gene>